<evidence type="ECO:0000256" key="1">
    <source>
        <dbReference type="SAM" id="MobiDB-lite"/>
    </source>
</evidence>
<sequence length="90" mass="10160">MFLLNDEVFMKKLFLFIVLVSFISVKVGIACDVHSRNNKQNSNAENVMQDDYDHDNVESNQNEEEGYGSTTGLQVTGEGFDNKKYVSGVF</sequence>
<organism evidence="2 3">
    <name type="scientific">Ehrlichia ruminantium (strain Welgevonden)</name>
    <dbReference type="NCBI Taxonomy" id="254945"/>
    <lineage>
        <taxon>Bacteria</taxon>
        <taxon>Pseudomonadati</taxon>
        <taxon>Pseudomonadota</taxon>
        <taxon>Alphaproteobacteria</taxon>
        <taxon>Rickettsiales</taxon>
        <taxon>Anaplasmataceae</taxon>
        <taxon>Ehrlichia</taxon>
    </lineage>
</organism>
<evidence type="ECO:0000313" key="3">
    <source>
        <dbReference type="Proteomes" id="UP000001021"/>
    </source>
</evidence>
<accession>A0A0H3M6E9</accession>
<name>A0A0H3M6E9_EHRRW</name>
<dbReference type="AlphaFoldDB" id="A0A0H3M6E9"/>
<keyword evidence="3" id="KW-1185">Reference proteome</keyword>
<dbReference type="Proteomes" id="UP000001021">
    <property type="component" value="Chromosome"/>
</dbReference>
<dbReference type="EMBL" id="CR925678">
    <property type="protein sequence ID" value="CAI27149.1"/>
    <property type="molecule type" value="Genomic_DNA"/>
</dbReference>
<dbReference type="HOGENOM" id="CLU_2436129_0_0_5"/>
<feature type="region of interest" description="Disordered" evidence="1">
    <location>
        <begin position="40"/>
        <end position="75"/>
    </location>
</feature>
<dbReference type="KEGG" id="erw:ERWE_CDS_06550"/>
<gene>
    <name evidence="2" type="ordered locus">ERWE_CDS_06550</name>
</gene>
<reference evidence="2 3" key="1">
    <citation type="journal article" date="2006" name="J. Bacteriol.">
        <title>Comparative genomic analysis of three strains of Ehrlichia ruminantium reveals an active process of genome size plasticity.</title>
        <authorList>
            <person name="Frutos R."/>
            <person name="Viari A."/>
            <person name="Ferraz C."/>
            <person name="Morgat A."/>
            <person name="Eychenie S."/>
            <person name="Kandassami Y."/>
            <person name="Chantal I."/>
            <person name="Bensaid A."/>
            <person name="Coissac E."/>
            <person name="Vachiery N."/>
            <person name="Demaille J."/>
            <person name="Martinez D."/>
        </authorList>
    </citation>
    <scope>NUCLEOTIDE SEQUENCE [LARGE SCALE GENOMIC DNA]</scope>
    <source>
        <strain evidence="2 3">Welgevonden</strain>
    </source>
</reference>
<evidence type="ECO:0000313" key="2">
    <source>
        <dbReference type="EMBL" id="CAI27149.1"/>
    </source>
</evidence>
<proteinExistence type="predicted"/>
<protein>
    <submittedName>
        <fullName evidence="2">Uncharacterized protein</fullName>
    </submittedName>
</protein>